<organism evidence="1 2">
    <name type="scientific">Brachionus plicatilis</name>
    <name type="common">Marine rotifer</name>
    <name type="synonym">Brachionus muelleri</name>
    <dbReference type="NCBI Taxonomy" id="10195"/>
    <lineage>
        <taxon>Eukaryota</taxon>
        <taxon>Metazoa</taxon>
        <taxon>Spiralia</taxon>
        <taxon>Gnathifera</taxon>
        <taxon>Rotifera</taxon>
        <taxon>Eurotatoria</taxon>
        <taxon>Monogononta</taxon>
        <taxon>Pseudotrocha</taxon>
        <taxon>Ploima</taxon>
        <taxon>Brachionidae</taxon>
        <taxon>Brachionus</taxon>
    </lineage>
</organism>
<evidence type="ECO:0000313" key="1">
    <source>
        <dbReference type="EMBL" id="RNA18914.1"/>
    </source>
</evidence>
<accession>A0A3M7R6A2</accession>
<protein>
    <submittedName>
        <fullName evidence="1">Uncharacterized protein</fullName>
    </submittedName>
</protein>
<proteinExistence type="predicted"/>
<dbReference type="AlphaFoldDB" id="A0A3M7R6A2"/>
<comment type="caution">
    <text evidence="1">The sequence shown here is derived from an EMBL/GenBank/DDBJ whole genome shotgun (WGS) entry which is preliminary data.</text>
</comment>
<evidence type="ECO:0000313" key="2">
    <source>
        <dbReference type="Proteomes" id="UP000276133"/>
    </source>
</evidence>
<dbReference type="EMBL" id="REGN01004149">
    <property type="protein sequence ID" value="RNA18914.1"/>
    <property type="molecule type" value="Genomic_DNA"/>
</dbReference>
<dbReference type="Proteomes" id="UP000276133">
    <property type="component" value="Unassembled WGS sequence"/>
</dbReference>
<sequence>MIRIYWRFDKSNLKKKQKILSNFEKILSNSKKFSPLAILNFNFGIENCLLHHQDYRIEMDLKFIQHNADSQEKLKIYPTTYVEKTASLSLMPLTHHYSRF</sequence>
<keyword evidence="2" id="KW-1185">Reference proteome</keyword>
<gene>
    <name evidence="1" type="ORF">BpHYR1_018889</name>
</gene>
<reference evidence="1 2" key="1">
    <citation type="journal article" date="2018" name="Sci. Rep.">
        <title>Genomic signatures of local adaptation to the degree of environmental predictability in rotifers.</title>
        <authorList>
            <person name="Franch-Gras L."/>
            <person name="Hahn C."/>
            <person name="Garcia-Roger E.M."/>
            <person name="Carmona M.J."/>
            <person name="Serra M."/>
            <person name="Gomez A."/>
        </authorList>
    </citation>
    <scope>NUCLEOTIDE SEQUENCE [LARGE SCALE GENOMIC DNA]</scope>
    <source>
        <strain evidence="1">HYR1</strain>
    </source>
</reference>
<name>A0A3M7R6A2_BRAPC</name>